<feature type="compositionally biased region" description="Basic and acidic residues" evidence="5">
    <location>
        <begin position="502"/>
        <end position="513"/>
    </location>
</feature>
<dbReference type="InterPro" id="IPR018247">
    <property type="entry name" value="EF_Hand_1_Ca_BS"/>
</dbReference>
<accession>A0ABN6H7J6</accession>
<dbReference type="InterPro" id="IPR017850">
    <property type="entry name" value="Alkaline_phosphatase_core_sf"/>
</dbReference>
<dbReference type="SMART" id="SM00054">
    <property type="entry name" value="EFh"/>
    <property type="match status" value="4"/>
</dbReference>
<dbReference type="Gene3D" id="1.10.238.10">
    <property type="entry name" value="EF-hand"/>
    <property type="match status" value="3"/>
</dbReference>
<feature type="signal peptide" evidence="6">
    <location>
        <begin position="1"/>
        <end position="20"/>
    </location>
</feature>
<feature type="compositionally biased region" description="Basic and acidic residues" evidence="5">
    <location>
        <begin position="478"/>
        <end position="490"/>
    </location>
</feature>
<dbReference type="EMBL" id="AP024702">
    <property type="protein sequence ID" value="BCX49620.1"/>
    <property type="molecule type" value="Genomic_DNA"/>
</dbReference>
<dbReference type="Pfam" id="PF05448">
    <property type="entry name" value="AXE1"/>
    <property type="match status" value="1"/>
</dbReference>
<proteinExistence type="inferred from homology"/>
<dbReference type="InterPro" id="IPR029058">
    <property type="entry name" value="AB_hydrolase_fold"/>
</dbReference>
<dbReference type="SUPFAM" id="SSF53649">
    <property type="entry name" value="Alkaline phosphatase-like"/>
    <property type="match status" value="1"/>
</dbReference>
<dbReference type="PANTHER" id="PTHR42693">
    <property type="entry name" value="ARYLSULFATASE FAMILY MEMBER"/>
    <property type="match status" value="1"/>
</dbReference>
<dbReference type="InterPro" id="IPR002471">
    <property type="entry name" value="Pept_S9_AS"/>
</dbReference>
<dbReference type="SUPFAM" id="SSF53474">
    <property type="entry name" value="alpha/beta-Hydrolases"/>
    <property type="match status" value="1"/>
</dbReference>
<dbReference type="Pfam" id="PF13202">
    <property type="entry name" value="EF-hand_5"/>
    <property type="match status" value="4"/>
</dbReference>
<dbReference type="Gene3D" id="3.30.1120.10">
    <property type="match status" value="1"/>
</dbReference>
<keyword evidence="4" id="KW-0106">Calcium</keyword>
<sequence length="1114" mass="122258">MKTLFLLLTGVLCTCAVLHASERRPNILFILTDDQGYGDLGRHGHPLLKTPNLDALHQGSVRFENFHVSPSCSPTRAALLTGMHEFRSGVTHTVAPREHLRKEAVLLPQILGEAGYRCGFVGKWHLGNEPGYSPDSRGFGWTSTNVGGPREHFDPVIIRNGERERRKGYREDIFFDEAMTFIKECGDQPFFCYLATYSPHTPLAAPESFVAPYRDRVTDSQADYLGMVANIDHNVGRILSFLREQDLEDDTIVIFMNDNGATEGLDVFNAHMRGCKCTIWEGGTRAMSFWHWPGKWQPRAVDNLTAHLDVLPTLCELAGAQLPAGLGDELDGFSLVPLLESRAASGWHPDRMLFHHVARWPGGLASAHRHSMCAVRQGHKLLLRSVPCDDPHCPPDGNQCTTLRRVRDGARSATYTKDNAQFHWGVSAPARWELFDVSDDPECRHDLSAGHKQQADRMAKAYDSWWDRTYPEMVAAGGDRKASRNARDTPSRSTTVATPVQAKEEPPAADNRKALFPLIDTDADGTASRDEFMGFYRETFHRKDLDGDGALSDGEHPARPLQAMDADKDGKVNVKEWDALFSKQFTRFDSNKDGSLSEREWQDAGSGGDPGKPAEDLNPRGPAGLFPQIDKNGDGRISVEEQTAFYHGTFKRKDSNGDGVLSDGEHPAKSLAAMDQDGDGKVSPAEWDALFRKQFNRKDGDKDGFVDEAEWNGTPKAPTPKKEAPPATEAAPAPSLDPETMIGELADLTSPPSTRQAAGFDSSGSLKAIYFEGLPYQGKPTEVFAWLGLPENTATPVPGIVLVHGGGGSAFPEWVELWNRQGFAAISIAVEGQTSNKANGTGPWERHPSAGPARVGIYGDSDAPMSDQWMYHAVADTVLANSLLRSLPEVDAEHVGVMGISWGGVITSTVIGIDPRFDFAIPTYGCGDLSQAGNQYGRALGNNAVYRKLWDPILRLDRAKMPVLWFSWPGDQHFPLDKQASCYTAAPGPRMVSLVPGMGHGHGPGWKRPESYAFARSVVDAGSPWCVTGSVDNADGLATAEFISRKKLDRAVLISTKDTGITGSRKWIESPAKLEQRRDTWHTEAELPEGTTAWFVNVQSGPLVVSSEYQEIDR</sequence>
<dbReference type="PROSITE" id="PS00708">
    <property type="entry name" value="PRO_ENDOPEP_SER"/>
    <property type="match status" value="1"/>
</dbReference>
<organism evidence="8 9">
    <name type="scientific">Haloferula helveola</name>
    <dbReference type="NCBI Taxonomy" id="490095"/>
    <lineage>
        <taxon>Bacteria</taxon>
        <taxon>Pseudomonadati</taxon>
        <taxon>Verrucomicrobiota</taxon>
        <taxon>Verrucomicrobiia</taxon>
        <taxon>Verrucomicrobiales</taxon>
        <taxon>Verrucomicrobiaceae</taxon>
        <taxon>Haloferula</taxon>
    </lineage>
</organism>
<dbReference type="InterPro" id="IPR002048">
    <property type="entry name" value="EF_hand_dom"/>
</dbReference>
<name>A0ABN6H7J6_9BACT</name>
<evidence type="ECO:0000256" key="3">
    <source>
        <dbReference type="ARBA" id="ARBA00022801"/>
    </source>
</evidence>
<evidence type="ECO:0000256" key="1">
    <source>
        <dbReference type="ARBA" id="ARBA00008779"/>
    </source>
</evidence>
<keyword evidence="3" id="KW-0378">Hydrolase</keyword>
<evidence type="ECO:0000256" key="5">
    <source>
        <dbReference type="SAM" id="MobiDB-lite"/>
    </source>
</evidence>
<feature type="compositionally biased region" description="Low complexity" evidence="5">
    <location>
        <begin position="725"/>
        <end position="734"/>
    </location>
</feature>
<protein>
    <recommendedName>
        <fullName evidence="7">EF-hand domain-containing protein</fullName>
    </recommendedName>
</protein>
<dbReference type="InterPro" id="IPR050738">
    <property type="entry name" value="Sulfatase"/>
</dbReference>
<evidence type="ECO:0000313" key="8">
    <source>
        <dbReference type="EMBL" id="BCX49620.1"/>
    </source>
</evidence>
<dbReference type="InterPro" id="IPR000917">
    <property type="entry name" value="Sulfatase_N"/>
</dbReference>
<dbReference type="Proteomes" id="UP001374893">
    <property type="component" value="Chromosome"/>
</dbReference>
<dbReference type="InterPro" id="IPR024607">
    <property type="entry name" value="Sulfatase_CS"/>
</dbReference>
<dbReference type="Pfam" id="PF00884">
    <property type="entry name" value="Sulfatase"/>
    <property type="match status" value="1"/>
</dbReference>
<feature type="domain" description="EF-hand" evidence="7">
    <location>
        <begin position="507"/>
        <end position="542"/>
    </location>
</feature>
<dbReference type="RefSeq" id="WP_338686301.1">
    <property type="nucleotide sequence ID" value="NZ_AP024702.1"/>
</dbReference>
<evidence type="ECO:0000256" key="2">
    <source>
        <dbReference type="ARBA" id="ARBA00022723"/>
    </source>
</evidence>
<evidence type="ECO:0000259" key="7">
    <source>
        <dbReference type="PROSITE" id="PS50222"/>
    </source>
</evidence>
<dbReference type="PROSITE" id="PS50222">
    <property type="entry name" value="EF_HAND_2"/>
    <property type="match status" value="2"/>
</dbReference>
<feature type="region of interest" description="Disordered" evidence="5">
    <location>
        <begin position="650"/>
        <end position="683"/>
    </location>
</feature>
<dbReference type="InterPro" id="IPR008391">
    <property type="entry name" value="AXE1_dom"/>
</dbReference>
<keyword evidence="2" id="KW-0479">Metal-binding</keyword>
<dbReference type="Gene3D" id="3.40.50.1820">
    <property type="entry name" value="alpha/beta hydrolase"/>
    <property type="match status" value="1"/>
</dbReference>
<reference evidence="8 9" key="1">
    <citation type="submission" date="2021-06" db="EMBL/GenBank/DDBJ databases">
        <title>Complete genome of Haloferula helveola possessing various polysaccharide degrading enzymes.</title>
        <authorList>
            <person name="Takami H."/>
            <person name="Huang C."/>
            <person name="Hamasaki K."/>
        </authorList>
    </citation>
    <scope>NUCLEOTIDE SEQUENCE [LARGE SCALE GENOMIC DNA]</scope>
    <source>
        <strain evidence="8 9">CN-1</strain>
    </source>
</reference>
<gene>
    <name evidence="8" type="ORF">HAHE_35280</name>
</gene>
<feature type="region of interest" description="Disordered" evidence="5">
    <location>
        <begin position="698"/>
        <end position="738"/>
    </location>
</feature>
<dbReference type="PROSITE" id="PS00018">
    <property type="entry name" value="EF_HAND_1"/>
    <property type="match status" value="4"/>
</dbReference>
<dbReference type="InterPro" id="IPR011992">
    <property type="entry name" value="EF-hand-dom_pair"/>
</dbReference>
<dbReference type="PANTHER" id="PTHR42693:SF53">
    <property type="entry name" value="ENDO-4-O-SULFATASE"/>
    <property type="match status" value="1"/>
</dbReference>
<keyword evidence="6" id="KW-0732">Signal</keyword>
<feature type="region of interest" description="Disordered" evidence="5">
    <location>
        <begin position="477"/>
        <end position="513"/>
    </location>
</feature>
<evidence type="ECO:0000256" key="6">
    <source>
        <dbReference type="SAM" id="SignalP"/>
    </source>
</evidence>
<feature type="compositionally biased region" description="Basic and acidic residues" evidence="5">
    <location>
        <begin position="589"/>
        <end position="602"/>
    </location>
</feature>
<feature type="region of interest" description="Disordered" evidence="5">
    <location>
        <begin position="589"/>
        <end position="634"/>
    </location>
</feature>
<evidence type="ECO:0000256" key="4">
    <source>
        <dbReference type="ARBA" id="ARBA00022837"/>
    </source>
</evidence>
<dbReference type="Gene3D" id="3.40.720.10">
    <property type="entry name" value="Alkaline Phosphatase, subunit A"/>
    <property type="match status" value="1"/>
</dbReference>
<feature type="chain" id="PRO_5045077886" description="EF-hand domain-containing protein" evidence="6">
    <location>
        <begin position="21"/>
        <end position="1114"/>
    </location>
</feature>
<dbReference type="CDD" id="cd16146">
    <property type="entry name" value="ARS_like"/>
    <property type="match status" value="1"/>
</dbReference>
<dbReference type="SUPFAM" id="SSF47473">
    <property type="entry name" value="EF-hand"/>
    <property type="match status" value="2"/>
</dbReference>
<evidence type="ECO:0000313" key="9">
    <source>
        <dbReference type="Proteomes" id="UP001374893"/>
    </source>
</evidence>
<feature type="domain" description="EF-hand" evidence="7">
    <location>
        <begin position="662"/>
        <end position="697"/>
    </location>
</feature>
<keyword evidence="9" id="KW-1185">Reference proteome</keyword>
<comment type="similarity">
    <text evidence="1">Belongs to the sulfatase family.</text>
</comment>
<dbReference type="PROSITE" id="PS00523">
    <property type="entry name" value="SULFATASE_1"/>
    <property type="match status" value="1"/>
</dbReference>